<dbReference type="AlphaFoldDB" id="A0A9W6DST0"/>
<gene>
    <name evidence="1" type="ORF">AbraCBS73388_005175</name>
</gene>
<organism evidence="1 2">
    <name type="scientific">Aspergillus brasiliensis</name>
    <dbReference type="NCBI Taxonomy" id="319629"/>
    <lineage>
        <taxon>Eukaryota</taxon>
        <taxon>Fungi</taxon>
        <taxon>Dikarya</taxon>
        <taxon>Ascomycota</taxon>
        <taxon>Pezizomycotina</taxon>
        <taxon>Eurotiomycetes</taxon>
        <taxon>Eurotiomycetidae</taxon>
        <taxon>Eurotiales</taxon>
        <taxon>Aspergillaceae</taxon>
        <taxon>Aspergillus</taxon>
        <taxon>Aspergillus subgen. Circumdati</taxon>
    </lineage>
</organism>
<reference evidence="1" key="1">
    <citation type="submission" date="2022-07" db="EMBL/GenBank/DDBJ databases">
        <title>Taxonomy of Aspergillus series Nigri: significant species reduction supported by multi-species coalescent approaches.</title>
        <authorList>
            <person name="Bian C."/>
            <person name="Kusuya Y."/>
            <person name="Sklenar F."/>
            <person name="D'hooge E."/>
            <person name="Yaguchi T."/>
            <person name="Takahashi H."/>
            <person name="Hubka V."/>
        </authorList>
    </citation>
    <scope>NUCLEOTIDE SEQUENCE</scope>
    <source>
        <strain evidence="1">CBS 733.88</strain>
    </source>
</reference>
<dbReference type="EMBL" id="BROQ01000247">
    <property type="protein sequence ID" value="GKZ27648.1"/>
    <property type="molecule type" value="Genomic_DNA"/>
</dbReference>
<accession>A0A9W6DST0</accession>
<dbReference type="Proteomes" id="UP001143548">
    <property type="component" value="Unassembled WGS sequence"/>
</dbReference>
<evidence type="ECO:0000313" key="1">
    <source>
        <dbReference type="EMBL" id="GKZ27648.1"/>
    </source>
</evidence>
<feature type="non-terminal residue" evidence="1">
    <location>
        <position position="1"/>
    </location>
</feature>
<comment type="caution">
    <text evidence="1">The sequence shown here is derived from an EMBL/GenBank/DDBJ whole genome shotgun (WGS) entry which is preliminary data.</text>
</comment>
<name>A0A9W6DST0_9EURO</name>
<proteinExistence type="predicted"/>
<evidence type="ECO:0000313" key="2">
    <source>
        <dbReference type="Proteomes" id="UP001143548"/>
    </source>
</evidence>
<sequence length="189" mass="21520">ERIKKALFTEVKYGVFRCFLPRLLLWKRAGMENDRISYDDDHVPSWSWMLYNGKIDFLTKRDLKVPGGQSLGFDDSESGINIEVRQFEGCYTGERDGEHIIFTCTKKVEVTKEVEVGILHFDTNSAAKVKSRDCVVIGVSQDDDKDDPNKEYYILAVQKTSGEEEYERLGVGRVRACYVSKGSTSGKLL</sequence>
<protein>
    <submittedName>
        <fullName evidence="1">Uncharacterized protein</fullName>
    </submittedName>
</protein>